<dbReference type="InterPro" id="IPR011994">
    <property type="entry name" value="Cytidylate_kinase_dom"/>
</dbReference>
<protein>
    <recommendedName>
        <fullName evidence="8">Cytidylate kinase</fullName>
        <shortName evidence="8">CK</shortName>
        <ecNumber evidence="8">2.7.4.25</ecNumber>
    </recommendedName>
    <alternativeName>
        <fullName evidence="8">Cytidine monophosphate kinase</fullName>
        <shortName evidence="8">CMP kinase</shortName>
    </alternativeName>
</protein>
<evidence type="ECO:0000313" key="10">
    <source>
        <dbReference type="EMBL" id="BAI65227.1"/>
    </source>
</evidence>
<dbReference type="InterPro" id="IPR003136">
    <property type="entry name" value="Cytidylate_kin"/>
</dbReference>
<keyword evidence="4 8" id="KW-0418">Kinase</keyword>
<accession>D2NUA1</accession>
<evidence type="ECO:0000256" key="7">
    <source>
        <dbReference type="ARBA" id="ARBA00048478"/>
    </source>
</evidence>
<name>D2NUA1_ROTMD</name>
<dbReference type="STRING" id="680646.RMDY18_13950"/>
<evidence type="ECO:0000256" key="5">
    <source>
        <dbReference type="ARBA" id="ARBA00022840"/>
    </source>
</evidence>
<dbReference type="GO" id="GO:0005737">
    <property type="term" value="C:cytoplasm"/>
    <property type="evidence" value="ECO:0007669"/>
    <property type="project" value="UniProtKB-SubCell"/>
</dbReference>
<dbReference type="AlphaFoldDB" id="D2NUA1"/>
<keyword evidence="3 8" id="KW-0547">Nucleotide-binding</keyword>
<evidence type="ECO:0000259" key="9">
    <source>
        <dbReference type="Pfam" id="PF02224"/>
    </source>
</evidence>
<dbReference type="NCBIfam" id="TIGR00017">
    <property type="entry name" value="cmk"/>
    <property type="match status" value="1"/>
</dbReference>
<reference evidence="10 11" key="2">
    <citation type="journal article" date="2010" name="J Osaka Dent Univ">
        <title>Isolation and identification of Rothia mucilaginosa from persistent apical periodontitis lesions.</title>
        <authorList>
            <person name="Yamane K."/>
            <person name="Yoshida M."/>
            <person name="Fujihira T."/>
            <person name="Baba T."/>
            <person name="Tsuji N."/>
            <person name="Hayashi H."/>
            <person name="Sugimori C."/>
            <person name="Yamanaka T."/>
            <person name="Mashimo C."/>
            <person name="Nambu T."/>
            <person name="Kawai H."/>
            <person name="Fukushima H."/>
        </authorList>
    </citation>
    <scope>NUCLEOTIDE SEQUENCE [LARGE SCALE GENOMIC DNA]</scope>
    <source>
        <strain evidence="10 11">DY-18</strain>
    </source>
</reference>
<dbReference type="EC" id="2.7.4.25" evidence="8"/>
<dbReference type="Pfam" id="PF02224">
    <property type="entry name" value="Cytidylate_kin"/>
    <property type="match status" value="1"/>
</dbReference>
<dbReference type="EMBL" id="AP011540">
    <property type="protein sequence ID" value="BAI65227.1"/>
    <property type="molecule type" value="Genomic_DNA"/>
</dbReference>
<dbReference type="GO" id="GO:0036431">
    <property type="term" value="F:dCMP kinase activity"/>
    <property type="evidence" value="ECO:0007669"/>
    <property type="project" value="InterPro"/>
</dbReference>
<feature type="domain" description="Cytidylate kinase" evidence="9">
    <location>
        <begin position="11"/>
        <end position="223"/>
    </location>
</feature>
<evidence type="ECO:0000256" key="6">
    <source>
        <dbReference type="ARBA" id="ARBA00047615"/>
    </source>
</evidence>
<dbReference type="InterPro" id="IPR027417">
    <property type="entry name" value="P-loop_NTPase"/>
</dbReference>
<dbReference type="GO" id="GO:0036430">
    <property type="term" value="F:CMP kinase activity"/>
    <property type="evidence" value="ECO:0007669"/>
    <property type="project" value="RHEA"/>
</dbReference>
<dbReference type="HAMAP" id="MF_00238">
    <property type="entry name" value="Cytidyl_kinase_type1"/>
    <property type="match status" value="1"/>
</dbReference>
<keyword evidence="5 8" id="KW-0067">ATP-binding</keyword>
<dbReference type="GO" id="GO:0005524">
    <property type="term" value="F:ATP binding"/>
    <property type="evidence" value="ECO:0007669"/>
    <property type="project" value="UniProtKB-UniRule"/>
</dbReference>
<keyword evidence="2 8" id="KW-0808">Transferase</keyword>
<dbReference type="KEGG" id="rmu:RMDY18_13950"/>
<sequence>MLMHENPKLTIAIDGPSGSGKSSVSKEVARHFGLAYLDTGAMYRAATYRVLELGIDLNDAEAIAKAVEEMPLVFGTNVKEEEILMGSTDIREEIRSERISSAVSAVASVPAVREHLIGLQRWMIDHAINGMVAEGRDITTVVAPDADARILLTASEEVRMARRGLENAEKSGASGDLSKQIAERDAKDSKVNNFMEAAEGVTLVDSSDLDFNATVSAVINAVNDQLKAKRAG</sequence>
<keyword evidence="8" id="KW-0963">Cytoplasm</keyword>
<dbReference type="GO" id="GO:0006220">
    <property type="term" value="P:pyrimidine nucleotide metabolic process"/>
    <property type="evidence" value="ECO:0007669"/>
    <property type="project" value="UniProtKB-UniRule"/>
</dbReference>
<reference evidence="10 11" key="3">
    <citation type="journal article" date="2010" name="Sequencing">
        <title>Complete Genome Sequence of Rothia mucilaginosa DY-18: A Clinical Isolate with Dense Meshwork-Like Structures from a Persistent Apical Periodontitis Lesion.</title>
        <authorList>
            <person name="Yamane K."/>
            <person name="Nambu T."/>
            <person name="Yamanaka T."/>
            <person name="Mashimo C."/>
            <person name="Sugimori C."/>
            <person name="Leung K.-P."/>
            <person name="Fukushima H."/>
        </authorList>
    </citation>
    <scope>NUCLEOTIDE SEQUENCE [LARGE SCALE GENOMIC DNA]</scope>
    <source>
        <strain evidence="10 11">DY-18</strain>
    </source>
</reference>
<dbReference type="SUPFAM" id="SSF52540">
    <property type="entry name" value="P-loop containing nucleoside triphosphate hydrolases"/>
    <property type="match status" value="1"/>
</dbReference>
<comment type="catalytic activity">
    <reaction evidence="7 8">
        <text>CMP + ATP = CDP + ADP</text>
        <dbReference type="Rhea" id="RHEA:11600"/>
        <dbReference type="ChEBI" id="CHEBI:30616"/>
        <dbReference type="ChEBI" id="CHEBI:58069"/>
        <dbReference type="ChEBI" id="CHEBI:60377"/>
        <dbReference type="ChEBI" id="CHEBI:456216"/>
        <dbReference type="EC" id="2.7.4.25"/>
    </reaction>
</comment>
<keyword evidence="11" id="KW-1185">Reference proteome</keyword>
<dbReference type="Proteomes" id="UP000001883">
    <property type="component" value="Chromosome"/>
</dbReference>
<evidence type="ECO:0000256" key="1">
    <source>
        <dbReference type="ARBA" id="ARBA00009427"/>
    </source>
</evidence>
<dbReference type="eggNOG" id="COG0283">
    <property type="taxonomic scope" value="Bacteria"/>
</dbReference>
<evidence type="ECO:0000256" key="2">
    <source>
        <dbReference type="ARBA" id="ARBA00022679"/>
    </source>
</evidence>
<reference evidence="11" key="1">
    <citation type="submission" date="2009-07" db="EMBL/GenBank/DDBJ databases">
        <title>Complete genome sequence of Rothia mucilaginosa DJ.</title>
        <authorList>
            <person name="Yamane K."/>
            <person name="Nambu T."/>
            <person name="Mashimo C."/>
            <person name="Sugimori C."/>
            <person name="Yamanaka T."/>
            <person name="Leung K."/>
            <person name="Fukushima H."/>
        </authorList>
    </citation>
    <scope>NUCLEOTIDE SEQUENCE [LARGE SCALE GENOMIC DNA]</scope>
    <source>
        <strain evidence="11">DY-18</strain>
    </source>
</reference>
<evidence type="ECO:0000256" key="4">
    <source>
        <dbReference type="ARBA" id="ARBA00022777"/>
    </source>
</evidence>
<comment type="similarity">
    <text evidence="1 8">Belongs to the cytidylate kinase family. Type 1 subfamily.</text>
</comment>
<gene>
    <name evidence="8" type="primary">cmk</name>
    <name evidence="10" type="ordered locus">RMDY18_13950</name>
</gene>
<proteinExistence type="inferred from homology"/>
<dbReference type="Gene3D" id="3.40.50.300">
    <property type="entry name" value="P-loop containing nucleotide triphosphate hydrolases"/>
    <property type="match status" value="1"/>
</dbReference>
<evidence type="ECO:0000256" key="3">
    <source>
        <dbReference type="ARBA" id="ARBA00022741"/>
    </source>
</evidence>
<evidence type="ECO:0000256" key="8">
    <source>
        <dbReference type="HAMAP-Rule" id="MF_00238"/>
    </source>
</evidence>
<comment type="subcellular location">
    <subcellularLocation>
        <location evidence="8">Cytoplasm</location>
    </subcellularLocation>
</comment>
<dbReference type="HOGENOM" id="CLU_079959_0_0_11"/>
<comment type="catalytic activity">
    <reaction evidence="6 8">
        <text>dCMP + ATP = dCDP + ADP</text>
        <dbReference type="Rhea" id="RHEA:25094"/>
        <dbReference type="ChEBI" id="CHEBI:30616"/>
        <dbReference type="ChEBI" id="CHEBI:57566"/>
        <dbReference type="ChEBI" id="CHEBI:58593"/>
        <dbReference type="ChEBI" id="CHEBI:456216"/>
        <dbReference type="EC" id="2.7.4.25"/>
    </reaction>
</comment>
<organism evidence="10 11">
    <name type="scientific">Rothia mucilaginosa (strain DY-18)</name>
    <name type="common">Stomatococcus mucilaginosus</name>
    <dbReference type="NCBI Taxonomy" id="680646"/>
    <lineage>
        <taxon>Bacteria</taxon>
        <taxon>Bacillati</taxon>
        <taxon>Actinomycetota</taxon>
        <taxon>Actinomycetes</taxon>
        <taxon>Micrococcales</taxon>
        <taxon>Micrococcaceae</taxon>
        <taxon>Rothia</taxon>
    </lineage>
</organism>
<feature type="binding site" evidence="8">
    <location>
        <begin position="15"/>
        <end position="23"/>
    </location>
    <ligand>
        <name>ATP</name>
        <dbReference type="ChEBI" id="CHEBI:30616"/>
    </ligand>
</feature>
<evidence type="ECO:0000313" key="11">
    <source>
        <dbReference type="Proteomes" id="UP000001883"/>
    </source>
</evidence>